<proteinExistence type="predicted"/>
<sequence>MGNFVSSLGFNQPFLLALLGLSVFLGVTYAVVARVGGEEDDEQELLRYLRSKPFACPLPPLPQQLPFTSSSESAYAGRECDLQRKSV</sequence>
<accession>A0A914VL56</accession>
<protein>
    <submittedName>
        <fullName evidence="4">Uncharacterized protein</fullName>
    </submittedName>
</protein>
<feature type="chain" id="PRO_5038077458" evidence="2">
    <location>
        <begin position="31"/>
        <end position="87"/>
    </location>
</feature>
<evidence type="ECO:0000313" key="3">
    <source>
        <dbReference type="Proteomes" id="UP000887566"/>
    </source>
</evidence>
<feature type="region of interest" description="Disordered" evidence="1">
    <location>
        <begin position="68"/>
        <end position="87"/>
    </location>
</feature>
<dbReference type="Proteomes" id="UP000887566">
    <property type="component" value="Unplaced"/>
</dbReference>
<dbReference type="AlphaFoldDB" id="A0A914VL56"/>
<reference evidence="4" key="1">
    <citation type="submission" date="2022-11" db="UniProtKB">
        <authorList>
            <consortium name="WormBaseParasite"/>
        </authorList>
    </citation>
    <scope>IDENTIFICATION</scope>
</reference>
<feature type="compositionally biased region" description="Basic and acidic residues" evidence="1">
    <location>
        <begin position="78"/>
        <end position="87"/>
    </location>
</feature>
<evidence type="ECO:0000313" key="4">
    <source>
        <dbReference type="WBParaSite" id="PSAMB.scaffold2063size25640.g16305.t1"/>
    </source>
</evidence>
<keyword evidence="2" id="KW-0732">Signal</keyword>
<evidence type="ECO:0000256" key="2">
    <source>
        <dbReference type="SAM" id="SignalP"/>
    </source>
</evidence>
<evidence type="ECO:0000256" key="1">
    <source>
        <dbReference type="SAM" id="MobiDB-lite"/>
    </source>
</evidence>
<organism evidence="3 4">
    <name type="scientific">Plectus sambesii</name>
    <dbReference type="NCBI Taxonomy" id="2011161"/>
    <lineage>
        <taxon>Eukaryota</taxon>
        <taxon>Metazoa</taxon>
        <taxon>Ecdysozoa</taxon>
        <taxon>Nematoda</taxon>
        <taxon>Chromadorea</taxon>
        <taxon>Plectida</taxon>
        <taxon>Plectina</taxon>
        <taxon>Plectoidea</taxon>
        <taxon>Plectidae</taxon>
        <taxon>Plectus</taxon>
    </lineage>
</organism>
<name>A0A914VL56_9BILA</name>
<keyword evidence="3" id="KW-1185">Reference proteome</keyword>
<feature type="signal peptide" evidence="2">
    <location>
        <begin position="1"/>
        <end position="30"/>
    </location>
</feature>
<dbReference type="WBParaSite" id="PSAMB.scaffold2063size25640.g16305.t1">
    <property type="protein sequence ID" value="PSAMB.scaffold2063size25640.g16305.t1"/>
    <property type="gene ID" value="PSAMB.scaffold2063size25640.g16305"/>
</dbReference>